<dbReference type="PANTHER" id="PTHR45725:SF18">
    <property type="entry name" value="ORC1-LIKE AAA ATPASE DOMAIN-CONTAINING PROTEIN"/>
    <property type="match status" value="1"/>
</dbReference>
<feature type="compositionally biased region" description="Basic and acidic residues" evidence="1">
    <location>
        <begin position="365"/>
        <end position="426"/>
    </location>
</feature>
<dbReference type="PANTHER" id="PTHR45725">
    <property type="entry name" value="FORMIN HOMOLOGY 2 FAMILY MEMBER"/>
    <property type="match status" value="1"/>
</dbReference>
<feature type="chain" id="PRO_5031329538" evidence="2">
    <location>
        <begin position="32"/>
        <end position="984"/>
    </location>
</feature>
<accession>A0A7S4JJA8</accession>
<dbReference type="EMBL" id="HBKQ01041492">
    <property type="protein sequence ID" value="CAE2265405.1"/>
    <property type="molecule type" value="Transcribed_RNA"/>
</dbReference>
<sequence>MARPRGRSMAATAVCCAGVLLLSAAASVTSGFAPPAPSAAACRRTAASASCPPPLSTPRLAIRSAALRASPDDNDAEGKGKRAALRRLLSRVPAGRRLRRRAAPAALAFLTAASLTLRPGALDLDALDLSLSVGVPAAHARTPTQALQDIQGVSREESDVPLEAARAKRDRRRAEEAMEYKKECERIEIESGKGARKKFEAEREVQREAERETKAVKRVELIDSLLKRGICPFVDPEGVRQMTLHDEDIDLAFVDGTEQSYDRIEVLSGKGDKVLKKYENARYIVKCQADDLRLHGKDPSSYFAERKESTEAIYALPEYQQKKMADNYRSIIAEHGSLNPVTEGEREANEAAEREAKSAAESSEAEVKSSAEKENAEKKAKQEEAKRQRDEERAAAKAEKEAAKAAKKAEKEATKAAKTAEKEANKAAKSAAKVAAAAATAVATHAAADAEVAATSGMEMMATAGQEAVTPSHLVDAEAADAEGEEVKAAAVAATPAPSSSSPLSAVSKVPIVPVVAGVGVIGGGGYAFKVKKDRAAAEEEERQKQFRLIMGDGATDDDEDEADVDDDEEDEADDSGPIAPEDSGDDETADDLSGEITGTSDSAANLEASTSGSDFPSMMPPKGGAGKPKPAPAAKAAPAAEAPKKKVKKKRGGIASIFNKKGGSGRETDLFALVAPSAKYSSFSSSVAKLLTFGAPGRFPDVQSLSGGMPMDTYDMEAARAILAGEKSAAAIPDQDAAEQFATVVNCMIVDIIDLASSTLGEKDKGQEKLTAEAINIVMDFMDHAAGLFEPFLVEGVELKPVTYGGALSRNKLEQLYATYATGVMTTESVTQDRIDMLQELFEIKDKKAEGLVQKKMMGSLMKMMKDPEAMKDMEGGPMAEMMEAMGGMEGMEGLEGLAGMDPNAEVSPEEIKESVKLMKDLIESGGVSKEEMDLVKEQFKVQYGMDIKEIIEQADSDEVKEQLGDQGEELIEMFQAILKQTE</sequence>
<keyword evidence="2" id="KW-0732">Signal</keyword>
<feature type="region of interest" description="Disordered" evidence="1">
    <location>
        <begin position="336"/>
        <end position="426"/>
    </location>
</feature>
<feature type="compositionally biased region" description="Low complexity" evidence="1">
    <location>
        <begin position="633"/>
        <end position="642"/>
    </location>
</feature>
<dbReference type="InterPro" id="IPR051425">
    <property type="entry name" value="Formin_Homology"/>
</dbReference>
<gene>
    <name evidence="3" type="ORF">OAUR00152_LOCUS28641</name>
</gene>
<organism evidence="3">
    <name type="scientific">Odontella aurita</name>
    <dbReference type="NCBI Taxonomy" id="265563"/>
    <lineage>
        <taxon>Eukaryota</taxon>
        <taxon>Sar</taxon>
        <taxon>Stramenopiles</taxon>
        <taxon>Ochrophyta</taxon>
        <taxon>Bacillariophyta</taxon>
        <taxon>Mediophyceae</taxon>
        <taxon>Biddulphiophycidae</taxon>
        <taxon>Eupodiscales</taxon>
        <taxon>Odontellaceae</taxon>
        <taxon>Odontella</taxon>
    </lineage>
</organism>
<feature type="compositionally biased region" description="Basic and acidic residues" evidence="1">
    <location>
        <begin position="343"/>
        <end position="358"/>
    </location>
</feature>
<reference evidence="3" key="1">
    <citation type="submission" date="2021-01" db="EMBL/GenBank/DDBJ databases">
        <authorList>
            <person name="Corre E."/>
            <person name="Pelletier E."/>
            <person name="Niang G."/>
            <person name="Scheremetjew M."/>
            <person name="Finn R."/>
            <person name="Kale V."/>
            <person name="Holt S."/>
            <person name="Cochrane G."/>
            <person name="Meng A."/>
            <person name="Brown T."/>
            <person name="Cohen L."/>
        </authorList>
    </citation>
    <scope>NUCLEOTIDE SEQUENCE</scope>
    <source>
        <strain evidence="3">Isolate 1302-5</strain>
    </source>
</reference>
<protein>
    <submittedName>
        <fullName evidence="3">Uncharacterized protein</fullName>
    </submittedName>
</protein>
<feature type="region of interest" description="Disordered" evidence="1">
    <location>
        <begin position="532"/>
        <end position="649"/>
    </location>
</feature>
<feature type="compositionally biased region" description="Acidic residues" evidence="1">
    <location>
        <begin position="555"/>
        <end position="575"/>
    </location>
</feature>
<feature type="compositionally biased region" description="Acidic residues" evidence="1">
    <location>
        <begin position="583"/>
        <end position="594"/>
    </location>
</feature>
<evidence type="ECO:0000313" key="3">
    <source>
        <dbReference type="EMBL" id="CAE2265405.1"/>
    </source>
</evidence>
<feature type="compositionally biased region" description="Polar residues" evidence="1">
    <location>
        <begin position="597"/>
        <end position="615"/>
    </location>
</feature>
<evidence type="ECO:0000256" key="1">
    <source>
        <dbReference type="SAM" id="MobiDB-lite"/>
    </source>
</evidence>
<feature type="compositionally biased region" description="Basic and acidic residues" evidence="1">
    <location>
        <begin position="534"/>
        <end position="545"/>
    </location>
</feature>
<dbReference type="AlphaFoldDB" id="A0A7S4JJA8"/>
<evidence type="ECO:0000256" key="2">
    <source>
        <dbReference type="SAM" id="SignalP"/>
    </source>
</evidence>
<feature type="signal peptide" evidence="2">
    <location>
        <begin position="1"/>
        <end position="31"/>
    </location>
</feature>
<name>A0A7S4JJA8_9STRA</name>
<proteinExistence type="predicted"/>